<keyword evidence="2" id="KW-1185">Reference proteome</keyword>
<proteinExistence type="predicted"/>
<dbReference type="OMA" id="FNLPVWG"/>
<dbReference type="Proteomes" id="UP000824469">
    <property type="component" value="Unassembled WGS sequence"/>
</dbReference>
<dbReference type="AlphaFoldDB" id="A0AA38G0N3"/>
<comment type="caution">
    <text evidence="1">The sequence shown here is derived from an EMBL/GenBank/DDBJ whole genome shotgun (WGS) entry which is preliminary data.</text>
</comment>
<evidence type="ECO:0000313" key="2">
    <source>
        <dbReference type="Proteomes" id="UP000824469"/>
    </source>
</evidence>
<evidence type="ECO:0000313" key="1">
    <source>
        <dbReference type="EMBL" id="KAH9314112.1"/>
    </source>
</evidence>
<reference evidence="1 2" key="1">
    <citation type="journal article" date="2021" name="Nat. Plants">
        <title>The Taxus genome provides insights into paclitaxel biosynthesis.</title>
        <authorList>
            <person name="Xiong X."/>
            <person name="Gou J."/>
            <person name="Liao Q."/>
            <person name="Li Y."/>
            <person name="Zhou Q."/>
            <person name="Bi G."/>
            <person name="Li C."/>
            <person name="Du R."/>
            <person name="Wang X."/>
            <person name="Sun T."/>
            <person name="Guo L."/>
            <person name="Liang H."/>
            <person name="Lu P."/>
            <person name="Wu Y."/>
            <person name="Zhang Z."/>
            <person name="Ro D.K."/>
            <person name="Shang Y."/>
            <person name="Huang S."/>
            <person name="Yan J."/>
        </authorList>
    </citation>
    <scope>NUCLEOTIDE SEQUENCE [LARGE SCALE GENOMIC DNA]</scope>
    <source>
        <strain evidence="1">Ta-2019</strain>
    </source>
</reference>
<dbReference type="PANTHER" id="PTHR35737">
    <property type="entry name" value="CRYPTIC LOCI REGULATOR"/>
    <property type="match status" value="1"/>
</dbReference>
<organism evidence="1 2">
    <name type="scientific">Taxus chinensis</name>
    <name type="common">Chinese yew</name>
    <name type="synonym">Taxus wallichiana var. chinensis</name>
    <dbReference type="NCBI Taxonomy" id="29808"/>
    <lineage>
        <taxon>Eukaryota</taxon>
        <taxon>Viridiplantae</taxon>
        <taxon>Streptophyta</taxon>
        <taxon>Embryophyta</taxon>
        <taxon>Tracheophyta</taxon>
        <taxon>Spermatophyta</taxon>
        <taxon>Pinopsida</taxon>
        <taxon>Pinidae</taxon>
        <taxon>Conifers II</taxon>
        <taxon>Cupressales</taxon>
        <taxon>Taxaceae</taxon>
        <taxon>Taxus</taxon>
    </lineage>
</organism>
<gene>
    <name evidence="1" type="ORF">KI387_022739</name>
</gene>
<name>A0AA38G0N3_TAXCH</name>
<accession>A0AA38G0N3</accession>
<feature type="non-terminal residue" evidence="1">
    <location>
        <position position="166"/>
    </location>
</feature>
<dbReference type="EMBL" id="JAHRHJ020000005">
    <property type="protein sequence ID" value="KAH9314112.1"/>
    <property type="molecule type" value="Genomic_DNA"/>
</dbReference>
<dbReference type="PANTHER" id="PTHR35737:SF1">
    <property type="entry name" value="CRYPTIC LOCI REGULATOR"/>
    <property type="match status" value="1"/>
</dbReference>
<protein>
    <submittedName>
        <fullName evidence="1">Uncharacterized protein</fullName>
    </submittedName>
</protein>
<sequence>MNRPSLYLEDEWEVVNDDGFVYKRKKRKHDSPPPIPIKATAFKHNDDQYIKQRRQTKKEALLNLKEKYVKEIRDWESLSQMLQRTPLSATPSMKEPATSLAQSQTQTGNSCKYVLRELLLEVEAQEAFIQHATTLCNLAEKKCDVHEQDLKQPTLDLPIWKTTANL</sequence>